<dbReference type="PANTHER" id="PTHR35936">
    <property type="entry name" value="MEMBRANE-BOUND LYTIC MUREIN TRANSGLYCOSYLASE F"/>
    <property type="match status" value="1"/>
</dbReference>
<evidence type="ECO:0000256" key="2">
    <source>
        <dbReference type="SAM" id="SignalP"/>
    </source>
</evidence>
<dbReference type="CDD" id="cd01004">
    <property type="entry name" value="PBP2_MidA_like"/>
    <property type="match status" value="1"/>
</dbReference>
<feature type="domain" description="Solute-binding protein family 3/N-terminal" evidence="3">
    <location>
        <begin position="62"/>
        <end position="295"/>
    </location>
</feature>
<dbReference type="Pfam" id="PF00497">
    <property type="entry name" value="SBP_bac_3"/>
    <property type="match status" value="1"/>
</dbReference>
<evidence type="ECO:0000259" key="3">
    <source>
        <dbReference type="SMART" id="SM00062"/>
    </source>
</evidence>
<keyword evidence="5" id="KW-1185">Reference proteome</keyword>
<accession>A0ABY7ZU17</accession>
<dbReference type="RefSeq" id="WP_275033377.1">
    <property type="nucleotide sequence ID" value="NZ_CP118615.1"/>
</dbReference>
<sequence>MRRIVTAAAVVLLLVSGCSATKGEPSSAPAAVNLSPDQNRLSTERVAAVAALVPPRIQAAGVLRIGGTIDNTPPLSCYATDNKTPIGFELDIAILVAEVMGLRPDRQITSWDNMFLGVDSGRYDVAFSNISVTDERMKKYDFATYRRDLLGFEARKGATFEVRGPADLAGRSVALASGSTQERIMLQWNEANQRAGQEPIEIQYYQKASDYYLALQSGRVDVYVGPSSTVVYHANTSGQTELVGVVDSAADTINSQVGAMSRRGDGMAPAVTAAVNELIRNGRYAEVLDRWGLGDQRVERSEVNPTLSANG</sequence>
<feature type="signal peptide" evidence="2">
    <location>
        <begin position="1"/>
        <end position="20"/>
    </location>
</feature>
<protein>
    <submittedName>
        <fullName evidence="4">ABC transporter substrate-binding protein</fullName>
    </submittedName>
</protein>
<keyword evidence="1 2" id="KW-0732">Signal</keyword>
<dbReference type="SUPFAM" id="SSF53850">
    <property type="entry name" value="Periplasmic binding protein-like II"/>
    <property type="match status" value="1"/>
</dbReference>
<evidence type="ECO:0000313" key="4">
    <source>
        <dbReference type="EMBL" id="WDZ86542.1"/>
    </source>
</evidence>
<dbReference type="Gene3D" id="3.40.190.10">
    <property type="entry name" value="Periplasmic binding protein-like II"/>
    <property type="match status" value="2"/>
</dbReference>
<dbReference type="SMART" id="SM00062">
    <property type="entry name" value="PBPb"/>
    <property type="match status" value="1"/>
</dbReference>
<dbReference type="InterPro" id="IPR001638">
    <property type="entry name" value="Solute-binding_3/MltF_N"/>
</dbReference>
<dbReference type="EMBL" id="CP118615">
    <property type="protein sequence ID" value="WDZ86542.1"/>
    <property type="molecule type" value="Genomic_DNA"/>
</dbReference>
<dbReference type="PANTHER" id="PTHR35936:SF17">
    <property type="entry name" value="ARGININE-BINDING EXTRACELLULAR PROTEIN ARTP"/>
    <property type="match status" value="1"/>
</dbReference>
<evidence type="ECO:0000313" key="5">
    <source>
        <dbReference type="Proteomes" id="UP001219605"/>
    </source>
</evidence>
<gene>
    <name evidence="4" type="ORF">PVK37_09160</name>
</gene>
<organism evidence="4 5">
    <name type="scientific">Micromonospora cathayae</name>
    <dbReference type="NCBI Taxonomy" id="3028804"/>
    <lineage>
        <taxon>Bacteria</taxon>
        <taxon>Bacillati</taxon>
        <taxon>Actinomycetota</taxon>
        <taxon>Actinomycetes</taxon>
        <taxon>Micromonosporales</taxon>
        <taxon>Micromonosporaceae</taxon>
        <taxon>Micromonospora</taxon>
    </lineage>
</organism>
<feature type="chain" id="PRO_5045662287" evidence="2">
    <location>
        <begin position="21"/>
        <end position="311"/>
    </location>
</feature>
<reference evidence="4 5" key="1">
    <citation type="submission" date="2023-02" db="EMBL/GenBank/DDBJ databases">
        <authorList>
            <person name="Mo P."/>
        </authorList>
    </citation>
    <scope>NUCLEOTIDE SEQUENCE [LARGE SCALE GENOMIC DNA]</scope>
    <source>
        <strain evidence="4 5">HUAS 3</strain>
    </source>
</reference>
<proteinExistence type="predicted"/>
<name>A0ABY7ZU17_9ACTN</name>
<dbReference type="Proteomes" id="UP001219605">
    <property type="component" value="Chromosome"/>
</dbReference>
<dbReference type="PROSITE" id="PS51257">
    <property type="entry name" value="PROKAR_LIPOPROTEIN"/>
    <property type="match status" value="1"/>
</dbReference>
<evidence type="ECO:0000256" key="1">
    <source>
        <dbReference type="ARBA" id="ARBA00022729"/>
    </source>
</evidence>